<dbReference type="GO" id="GO:0005096">
    <property type="term" value="F:GTPase activator activity"/>
    <property type="evidence" value="ECO:0007669"/>
    <property type="project" value="UniProtKB-KW"/>
</dbReference>
<feature type="compositionally biased region" description="Polar residues" evidence="3">
    <location>
        <begin position="757"/>
        <end position="784"/>
    </location>
</feature>
<dbReference type="Gene3D" id="1.10.555.10">
    <property type="entry name" value="Rho GTPase activation protein"/>
    <property type="match status" value="1"/>
</dbReference>
<name>F6H117_VITVI</name>
<dbReference type="PaxDb" id="29760-VIT_18s0001g07310.t01"/>
<dbReference type="InterPro" id="IPR008936">
    <property type="entry name" value="Rho_GTPase_activation_prot"/>
</dbReference>
<dbReference type="PROSITE" id="PS50238">
    <property type="entry name" value="RHOGAP"/>
    <property type="match status" value="1"/>
</dbReference>
<dbReference type="Pfam" id="PF00620">
    <property type="entry name" value="RhoGAP"/>
    <property type="match status" value="1"/>
</dbReference>
<dbReference type="InterPro" id="IPR000198">
    <property type="entry name" value="RhoGAP_dom"/>
</dbReference>
<evidence type="ECO:0000259" key="4">
    <source>
        <dbReference type="PROSITE" id="PS50003"/>
    </source>
</evidence>
<feature type="compositionally biased region" description="Polar residues" evidence="3">
    <location>
        <begin position="701"/>
        <end position="710"/>
    </location>
</feature>
<feature type="region of interest" description="Disordered" evidence="3">
    <location>
        <begin position="558"/>
        <end position="583"/>
    </location>
</feature>
<feature type="compositionally biased region" description="Basic and acidic residues" evidence="3">
    <location>
        <begin position="712"/>
        <end position="733"/>
    </location>
</feature>
<evidence type="ECO:0000313" key="6">
    <source>
        <dbReference type="EMBL" id="CCB45639.1"/>
    </source>
</evidence>
<dbReference type="AlphaFoldDB" id="F6H117"/>
<evidence type="ECO:0000256" key="3">
    <source>
        <dbReference type="SAM" id="MobiDB-lite"/>
    </source>
</evidence>
<dbReference type="Gene3D" id="2.30.29.30">
    <property type="entry name" value="Pleckstrin-homology domain (PH domain)/Phosphotyrosine-binding domain (PTB)"/>
    <property type="match status" value="1"/>
</dbReference>
<evidence type="ECO:0000256" key="2">
    <source>
        <dbReference type="SAM" id="Coils"/>
    </source>
</evidence>
<dbReference type="InterPro" id="IPR011993">
    <property type="entry name" value="PH-like_dom_sf"/>
</dbReference>
<feature type="coiled-coil region" evidence="2">
    <location>
        <begin position="598"/>
        <end position="639"/>
    </location>
</feature>
<dbReference type="GO" id="GO:0007165">
    <property type="term" value="P:signal transduction"/>
    <property type="evidence" value="ECO:0007669"/>
    <property type="project" value="InterPro"/>
</dbReference>
<evidence type="ECO:0000256" key="1">
    <source>
        <dbReference type="ARBA" id="ARBA00022468"/>
    </source>
</evidence>
<sequence>MAALLFANLPSLIKCVLVQAICGLYSFNNSGWLFKLLWYGAYCLISSASCFYDIGLQEIAKLTLSKIHVTLQVFKSGPLFISSKGIGWTSWKKRWFILTRTSLVFFRSDPSAIPQKGSEVNLTLGGIDLNNSGSVDVKADKKLLTVLFPDGRDGRAFTLKAETLEDLYEWKAALENALSQAPSAALVMGQNGVLKNDQAEAVDVKDKLPAKSSVLGRPILLALEDADGTPSFLEKALRFIEEHGVKIEGILRQAADVDDVECRIREYEKGKNEFSPDEDPHIIADCVKYVLRELPSSPVPASCCNALLEACRTDRNNRVNAMRGAICETFPEPNRRLLQRILMMMQTVASHKAENRMSSSAVSACMAPLLLRPLLAGDCELENDFDVGGDGSAQLLQAAAAANHAQAIVITLLEEYNNMFGEASMSADLYTDSEESGCETEEQTDDDDDDDDDDEILEDDGYDDVTEDPDADTDDDLEHSSNGTCSESGNNGDDDLCDGFEANQKLSSSPPQISLLHQENVENSGKFQTQSNSCSAMQGSYSGEQLEEVPVEASSIHKLAGQRSSPHIKKSTTIASGPMNKRPTVWGRTPSKENAVLQASLERRKRDLHEHRQALEQDVARLQEQLQKERDLRTALEAGLNMSQGPLPISATIDGKVKAELEEVALTEADVINLKQRVDDLSAQLNQQCEVNCGPMHDSCSEPQRTQNHQAKLKDKQKDVETTSTSHLHEKSTRNKVQQDACMDGADRENKKHESKNPLQNQQLDPVRSSCSSKFVGAQATSSAADPAVGRSNSHSNSKKSGTRNEGSNSTTSALSKLTTRLNFLKERRTQIANEIQNMDKGRSSSSCSSSNQAAQNPERGRGSEGRQPVQNMDKSQASEVQSLQNTEKGKGPDCSQSLQNQDKPRKSDAQPQQKPG</sequence>
<dbReference type="SMART" id="SM00324">
    <property type="entry name" value="RhoGAP"/>
    <property type="match status" value="1"/>
</dbReference>
<dbReference type="CDD" id="cd00821">
    <property type="entry name" value="PH"/>
    <property type="match status" value="1"/>
</dbReference>
<dbReference type="SUPFAM" id="SSF50729">
    <property type="entry name" value="PH domain-like"/>
    <property type="match status" value="1"/>
</dbReference>
<dbReference type="InterPro" id="IPR025757">
    <property type="entry name" value="MIP1_Leuzipper"/>
</dbReference>
<dbReference type="Pfam" id="PF00169">
    <property type="entry name" value="PH"/>
    <property type="match status" value="1"/>
</dbReference>
<dbReference type="Proteomes" id="UP000009183">
    <property type="component" value="Chromosome 18"/>
</dbReference>
<dbReference type="FunCoup" id="F6H117">
    <property type="interactions" value="52"/>
</dbReference>
<feature type="compositionally biased region" description="Basic and acidic residues" evidence="3">
    <location>
        <begin position="745"/>
        <end position="756"/>
    </location>
</feature>
<dbReference type="InterPro" id="IPR001849">
    <property type="entry name" value="PH_domain"/>
</dbReference>
<dbReference type="STRING" id="29760.F6H117"/>
<dbReference type="InterPro" id="IPR052799">
    <property type="entry name" value="Rho_GAP_Regulators"/>
</dbReference>
<dbReference type="PANTHER" id="PTHR46265">
    <property type="entry name" value="RHO GTPASE-ACTIVATING PROTEIN 7"/>
    <property type="match status" value="1"/>
</dbReference>
<feature type="compositionally biased region" description="Polar residues" evidence="3">
    <location>
        <begin position="803"/>
        <end position="815"/>
    </location>
</feature>
<reference evidence="7" key="1">
    <citation type="journal article" date="2007" name="Nature">
        <title>The grapevine genome sequence suggests ancestral hexaploidization in major angiosperm phyla.</title>
        <authorList>
            <consortium name="The French-Italian Public Consortium for Grapevine Genome Characterization."/>
            <person name="Jaillon O."/>
            <person name="Aury J.-M."/>
            <person name="Noel B."/>
            <person name="Policriti A."/>
            <person name="Clepet C."/>
            <person name="Casagrande A."/>
            <person name="Choisne N."/>
            <person name="Aubourg S."/>
            <person name="Vitulo N."/>
            <person name="Jubin C."/>
            <person name="Vezzi A."/>
            <person name="Legeai F."/>
            <person name="Hugueney P."/>
            <person name="Dasilva C."/>
            <person name="Horner D."/>
            <person name="Mica E."/>
            <person name="Jublot D."/>
            <person name="Poulain J."/>
            <person name="Bruyere C."/>
            <person name="Billault A."/>
            <person name="Segurens B."/>
            <person name="Gouyvenoux M."/>
            <person name="Ugarte E."/>
            <person name="Cattonaro F."/>
            <person name="Anthouard V."/>
            <person name="Vico V."/>
            <person name="Del Fabbro C."/>
            <person name="Alaux M."/>
            <person name="Di Gaspero G."/>
            <person name="Dumas V."/>
            <person name="Felice N."/>
            <person name="Paillard S."/>
            <person name="Juman I."/>
            <person name="Moroldo M."/>
            <person name="Scalabrin S."/>
            <person name="Canaguier A."/>
            <person name="Le Clainche I."/>
            <person name="Malacrida G."/>
            <person name="Durand E."/>
            <person name="Pesole G."/>
            <person name="Laucou V."/>
            <person name="Chatelet P."/>
            <person name="Merdinoglu D."/>
            <person name="Delledonne M."/>
            <person name="Pezzotti M."/>
            <person name="Lecharny A."/>
            <person name="Scarpelli C."/>
            <person name="Artiguenave F."/>
            <person name="Pe M.E."/>
            <person name="Valle G."/>
            <person name="Morgante M."/>
            <person name="Caboche M."/>
            <person name="Adam-Blondon A.-F."/>
            <person name="Weissenbach J."/>
            <person name="Quetier F."/>
            <person name="Wincker P."/>
        </authorList>
    </citation>
    <scope>NUCLEOTIDE SEQUENCE [LARGE SCALE GENOMIC DNA]</scope>
    <source>
        <strain evidence="7">cv. Pinot noir / PN40024</strain>
    </source>
</reference>
<proteinExistence type="predicted"/>
<keyword evidence="1" id="KW-0343">GTPase activation</keyword>
<feature type="compositionally biased region" description="Polar residues" evidence="3">
    <location>
        <begin position="869"/>
        <end position="887"/>
    </location>
</feature>
<feature type="region of interest" description="Disordered" evidence="3">
    <location>
        <begin position="837"/>
        <end position="917"/>
    </location>
</feature>
<accession>F6H117</accession>
<dbReference type="PROSITE" id="PS50003">
    <property type="entry name" value="PH_DOMAIN"/>
    <property type="match status" value="1"/>
</dbReference>
<feature type="region of interest" description="Disordered" evidence="3">
    <location>
        <begin position="697"/>
        <end position="815"/>
    </location>
</feature>
<organism evidence="6 7">
    <name type="scientific">Vitis vinifera</name>
    <name type="common">Grape</name>
    <dbReference type="NCBI Taxonomy" id="29760"/>
    <lineage>
        <taxon>Eukaryota</taxon>
        <taxon>Viridiplantae</taxon>
        <taxon>Streptophyta</taxon>
        <taxon>Embryophyta</taxon>
        <taxon>Tracheophyta</taxon>
        <taxon>Spermatophyta</taxon>
        <taxon>Magnoliopsida</taxon>
        <taxon>eudicotyledons</taxon>
        <taxon>Gunneridae</taxon>
        <taxon>Pentapetalae</taxon>
        <taxon>rosids</taxon>
        <taxon>Vitales</taxon>
        <taxon>Vitaceae</taxon>
        <taxon>Viteae</taxon>
        <taxon>Vitis</taxon>
    </lineage>
</organism>
<dbReference type="HOGENOM" id="CLU_011283_1_0_1"/>
<keyword evidence="7" id="KW-1185">Reference proteome</keyword>
<dbReference type="SMART" id="SM00233">
    <property type="entry name" value="PH"/>
    <property type="match status" value="1"/>
</dbReference>
<evidence type="ECO:0000313" key="7">
    <source>
        <dbReference type="Proteomes" id="UP000009183"/>
    </source>
</evidence>
<dbReference type="InParanoid" id="F6H117"/>
<feature type="domain" description="PH" evidence="4">
    <location>
        <begin position="72"/>
        <end position="179"/>
    </location>
</feature>
<dbReference type="EMBL" id="FN595227">
    <property type="protein sequence ID" value="CCB45639.1"/>
    <property type="molecule type" value="Genomic_DNA"/>
</dbReference>
<dbReference type="SUPFAM" id="SSF48350">
    <property type="entry name" value="GTPase activation domain, GAP"/>
    <property type="match status" value="1"/>
</dbReference>
<feature type="compositionally biased region" description="Polar residues" evidence="3">
    <location>
        <begin position="480"/>
        <end position="491"/>
    </location>
</feature>
<feature type="region of interest" description="Disordered" evidence="3">
    <location>
        <begin position="430"/>
        <end position="510"/>
    </location>
</feature>
<dbReference type="eggNOG" id="KOG4271">
    <property type="taxonomic scope" value="Eukaryota"/>
</dbReference>
<dbReference type="PANTHER" id="PTHR46265:SF21">
    <property type="entry name" value="RHO GTPASE-ACTIVATING PROTEIN REN1-LIKE ISOFORM X1"/>
    <property type="match status" value="1"/>
</dbReference>
<dbReference type="Pfam" id="PF14389">
    <property type="entry name" value="Lzipper-MIP1"/>
    <property type="match status" value="1"/>
</dbReference>
<protein>
    <recommendedName>
        <fullName evidence="8">Rho GTPase-activating protein REN1</fullName>
    </recommendedName>
</protein>
<dbReference type="CDD" id="cd00159">
    <property type="entry name" value="RhoGAP"/>
    <property type="match status" value="1"/>
</dbReference>
<evidence type="ECO:0008006" key="8">
    <source>
        <dbReference type="Google" id="ProtNLM"/>
    </source>
</evidence>
<keyword evidence="2" id="KW-0175">Coiled coil</keyword>
<gene>
    <name evidence="6" type="ordered locus">VIT_18s0001g07310</name>
</gene>
<evidence type="ECO:0000259" key="5">
    <source>
        <dbReference type="PROSITE" id="PS50238"/>
    </source>
</evidence>
<feature type="domain" description="Rho-GAP" evidence="5">
    <location>
        <begin position="221"/>
        <end position="420"/>
    </location>
</feature>
<dbReference type="ExpressionAtlas" id="F6H117">
    <property type="expression patterns" value="baseline and differential"/>
</dbReference>
<feature type="compositionally biased region" description="Acidic residues" evidence="3">
    <location>
        <begin position="431"/>
        <end position="477"/>
    </location>
</feature>